<keyword evidence="4 11" id="KW-0479">Metal-binding</keyword>
<proteinExistence type="inferred from homology"/>
<dbReference type="PANTHER" id="PTHR10638">
    <property type="entry name" value="COPPER AMINE OXIDASE"/>
    <property type="match status" value="1"/>
</dbReference>
<organism evidence="16">
    <name type="scientific">Sesamum radiatum</name>
    <name type="common">Black benniseed</name>
    <dbReference type="NCBI Taxonomy" id="300843"/>
    <lineage>
        <taxon>Eukaryota</taxon>
        <taxon>Viridiplantae</taxon>
        <taxon>Streptophyta</taxon>
        <taxon>Embryophyta</taxon>
        <taxon>Tracheophyta</taxon>
        <taxon>Spermatophyta</taxon>
        <taxon>Magnoliopsida</taxon>
        <taxon>eudicotyledons</taxon>
        <taxon>Gunneridae</taxon>
        <taxon>Pentapetalae</taxon>
        <taxon>asterids</taxon>
        <taxon>lamiids</taxon>
        <taxon>Lamiales</taxon>
        <taxon>Pedaliaceae</taxon>
        <taxon>Sesamum</taxon>
    </lineage>
</organism>
<dbReference type="Pfam" id="PF02727">
    <property type="entry name" value="Cu_amine_oxidN2"/>
    <property type="match status" value="2"/>
</dbReference>
<evidence type="ECO:0000256" key="8">
    <source>
        <dbReference type="ARBA" id="ARBA00023157"/>
    </source>
</evidence>
<feature type="modified residue" description="2',4',5'-topaquinone" evidence="10">
    <location>
        <position position="406"/>
    </location>
</feature>
<feature type="domain" description="Copper amine oxidase N3-terminal" evidence="15">
    <location>
        <begin position="133"/>
        <end position="218"/>
    </location>
</feature>
<comment type="caution">
    <text evidence="16">The sequence shown here is derived from an EMBL/GenBank/DDBJ whole genome shotgun (WGS) entry which is preliminary data.</text>
</comment>
<evidence type="ECO:0000256" key="3">
    <source>
        <dbReference type="ARBA" id="ARBA00011738"/>
    </source>
</evidence>
<evidence type="ECO:0000256" key="11">
    <source>
        <dbReference type="RuleBase" id="RU000672"/>
    </source>
</evidence>
<evidence type="ECO:0000256" key="1">
    <source>
        <dbReference type="ARBA" id="ARBA00001935"/>
    </source>
</evidence>
<protein>
    <recommendedName>
        <fullName evidence="11">Amine oxidase</fullName>
        <ecNumber evidence="11">1.4.3.-</ecNumber>
    </recommendedName>
</protein>
<dbReference type="InterPro" id="IPR015798">
    <property type="entry name" value="Cu_amine_oxidase_C"/>
</dbReference>
<feature type="active site" description="Proton acceptor" evidence="9">
    <location>
        <position position="318"/>
    </location>
</feature>
<dbReference type="SUPFAM" id="SSF54416">
    <property type="entry name" value="Amine oxidase N-terminal region"/>
    <property type="match status" value="4"/>
</dbReference>
<gene>
    <name evidence="16" type="ORF">Sradi_1654400</name>
</gene>
<evidence type="ECO:0000313" key="16">
    <source>
        <dbReference type="EMBL" id="KAL0414527.1"/>
    </source>
</evidence>
<feature type="chain" id="PRO_5044013958" description="Amine oxidase" evidence="12">
    <location>
        <begin position="25"/>
        <end position="1318"/>
    </location>
</feature>
<dbReference type="GO" id="GO:0048038">
    <property type="term" value="F:quinone binding"/>
    <property type="evidence" value="ECO:0007669"/>
    <property type="project" value="InterPro"/>
</dbReference>
<evidence type="ECO:0000256" key="5">
    <source>
        <dbReference type="ARBA" id="ARBA00022772"/>
    </source>
</evidence>
<dbReference type="InterPro" id="IPR049948">
    <property type="entry name" value="Cu_Am_ox_TPQ-bd"/>
</dbReference>
<evidence type="ECO:0000259" key="15">
    <source>
        <dbReference type="Pfam" id="PF02728"/>
    </source>
</evidence>
<keyword evidence="7 11" id="KW-0186">Copper</keyword>
<dbReference type="GO" id="GO:0008131">
    <property type="term" value="F:primary methylamine oxidase activity"/>
    <property type="evidence" value="ECO:0007669"/>
    <property type="project" value="InterPro"/>
</dbReference>
<dbReference type="Gene3D" id="3.10.450.40">
    <property type="match status" value="4"/>
</dbReference>
<dbReference type="FunFam" id="3.10.450.40:FF:000005">
    <property type="entry name" value="Amine oxidase"/>
    <property type="match status" value="2"/>
</dbReference>
<name>A0AAW2UDT8_SESRA</name>
<evidence type="ECO:0000256" key="10">
    <source>
        <dbReference type="PIRSR" id="PIRSR600269-51"/>
    </source>
</evidence>
<feature type="domain" description="Copper amine oxidase N2-terminal" evidence="14">
    <location>
        <begin position="694"/>
        <end position="780"/>
    </location>
</feature>
<evidence type="ECO:0000256" key="2">
    <source>
        <dbReference type="ARBA" id="ARBA00007983"/>
    </source>
</evidence>
<dbReference type="Pfam" id="PF01179">
    <property type="entry name" value="Cu_amine_oxid"/>
    <property type="match status" value="2"/>
</dbReference>
<dbReference type="InterPro" id="IPR016182">
    <property type="entry name" value="Cu_amine_oxidase_N-reg"/>
</dbReference>
<evidence type="ECO:0000259" key="14">
    <source>
        <dbReference type="Pfam" id="PF02727"/>
    </source>
</evidence>
<feature type="active site" description="Schiff-base intermediate with substrate; via topaquinone" evidence="9">
    <location>
        <position position="406"/>
    </location>
</feature>
<dbReference type="Pfam" id="PF02728">
    <property type="entry name" value="Cu_amine_oxidN3"/>
    <property type="match status" value="2"/>
</dbReference>
<dbReference type="GO" id="GO:0009308">
    <property type="term" value="P:amine metabolic process"/>
    <property type="evidence" value="ECO:0007669"/>
    <property type="project" value="UniProtKB-UniRule"/>
</dbReference>
<dbReference type="InterPro" id="IPR015802">
    <property type="entry name" value="Cu_amine_oxidase_N3"/>
</dbReference>
<keyword evidence="8" id="KW-1015">Disulfide bond</keyword>
<dbReference type="InterPro" id="IPR015800">
    <property type="entry name" value="Cu_amine_oxidase_N2"/>
</dbReference>
<dbReference type="PANTHER" id="PTHR10638:SF40">
    <property type="entry name" value="PRIMARY AMINE OXIDASE 1"/>
    <property type="match status" value="1"/>
</dbReference>
<feature type="domain" description="Copper amine oxidase N2-terminal" evidence="14">
    <location>
        <begin position="27"/>
        <end position="111"/>
    </location>
</feature>
<dbReference type="InterPro" id="IPR036460">
    <property type="entry name" value="Cu_amine_oxidase_C_sf"/>
</dbReference>
<dbReference type="SUPFAM" id="SSF49998">
    <property type="entry name" value="Amine oxidase catalytic domain"/>
    <property type="match status" value="2"/>
</dbReference>
<evidence type="ECO:0000259" key="13">
    <source>
        <dbReference type="Pfam" id="PF01179"/>
    </source>
</evidence>
<feature type="domain" description="Copper amine oxidase N3-terminal" evidence="15">
    <location>
        <begin position="789"/>
        <end position="880"/>
    </location>
</feature>
<dbReference type="PROSITE" id="PS01165">
    <property type="entry name" value="COPPER_AMINE_OXID_2"/>
    <property type="match status" value="1"/>
</dbReference>
<comment type="PTM">
    <text evidence="10 11">Topaquinone (TPQ) is generated by copper-dependent autoxidation of a specific tyrosyl residue.</text>
</comment>
<dbReference type="GO" id="GO:0005507">
    <property type="term" value="F:copper ion binding"/>
    <property type="evidence" value="ECO:0007669"/>
    <property type="project" value="InterPro"/>
</dbReference>
<dbReference type="FunFam" id="3.10.450.40:FF:000012">
    <property type="entry name" value="Amine oxidase"/>
    <property type="match status" value="2"/>
</dbReference>
<accession>A0AAW2UDT8</accession>
<comment type="subunit">
    <text evidence="3">Homodimer.</text>
</comment>
<sequence length="1318" mass="149988">MLLSTLKNLLFFLIFLIFPIITTQDYHPLDPLTPSELIQAQTIVKDHFSSPYHNVSFHYVGLDEPDKSIILLWQSNLGQLDHTPPRRAFVIARFDQKSHELIVDFSTNSIVLDRVYDGHGYPIQNYGEEIAASELAYSYAPFIASIMRRGLKLEEVLCMSFTVGWFGEETSRRIVRVMCYYLDGTVNFYMRPIEGITVTVDLDEMKIIGYRDRIMVPVPKADGTEYRGSMQSAPPDSTLKGSAILEPSFKLDGHVLRWEDWVLHLSFDMRAGLIISLASIYDPEKNDYRRVMYRGFISELFVPYMDLTEEWYYRTFFDAGENGFGLCAVPLVPLRDCPENAVFMDGYFTSQDGTPGYIPNVFCIFERHAGNVMWRHTELGIPGQMVTEVRPETTLVVRMVSTVGNYDYIVDWEFKQTGTIKVTVGMTGLLEVRGSVYTHKDQIQEEVYGTILAENTIGAHHDHFLIFSLDLDVDGDANSFVKSNLKTSRVNGNISPRKTYWRVSSETAKTESDARIQLGSGATELLVVNPNKKTKVGNYVGYRLFPGSVARPLLSDDEYAQIRGAFTKYNVWVTPYNKTEKWAGGLYADQSRGDDNLATWSLRNRDIENQDIVLWYTVGFHHVPCQEDFPIMPTLTESFELRPANFFEHNPMLIERQYKEIISPAKYNASLSMTVPLLVLSTVFFLLNSRVLCHPLDPLTPEEINRIKLTVQKSHFGSFSNLTFHFVDLEEPDKHHVLKWLSSEKHNGLFPTRQARVVIRVNGETHELIVDLITGLIVSDKVYRGHGYPPFTFDELVQASRLPLKYPQFQDSISRRGLNLSEVTCLPLTTGWFGETVTRRIIRATCFYRGGTSNIWARPIEGISLLIDVEAMQVIKYMDRLKAPLPKAEGTDFQSQRPNSVFCNGNNSKITIKKHEVRWANWEFHVAFDARAGLIISTASIFDNSKNKFRRVLYRGHVSETFVPYMDPTPEWYYRTFMDVGEFGFGRSANTLVPLIDCPGNAVYMDGYMAGADGQAQKVPRAICIFESYAGNIAWRHTEIGVPGKVITSGESEVNLVVRMVATVGNYDYILDWEFKKSGSIKIGVSLSGVLEIKATEYTSTDRTTSDHIYGTLVAENSVAGNHDHFLTYYLDLDVDGTDNSLVKAKLKTSRTQPTNVSPRKSYWKVVKETVKTEGEARIQLGLEPVELLITNPNKKTKIGNNVGYRLITGQPAISLLADDDYPQMRAAYTKYQVWVTCYNKTERWAGGFYADRSHGDDGLAIWSHRNRPIVNKDLVLWYTVGFHHSPQQEDFPVMPTLYDGFELRASNFFEKNPLLDH</sequence>
<dbReference type="FunFam" id="2.70.98.20:FF:000004">
    <property type="entry name" value="Amine oxidase"/>
    <property type="match status" value="2"/>
</dbReference>
<dbReference type="PROSITE" id="PS01164">
    <property type="entry name" value="COPPER_AMINE_OXID_1"/>
    <property type="match status" value="2"/>
</dbReference>
<feature type="domain" description="Copper amine oxidase catalytic" evidence="13">
    <location>
        <begin position="910"/>
        <end position="1315"/>
    </location>
</feature>
<feature type="domain" description="Copper amine oxidase catalytic" evidence="13">
    <location>
        <begin position="247"/>
        <end position="653"/>
    </location>
</feature>
<feature type="signal peptide" evidence="12">
    <location>
        <begin position="1"/>
        <end position="24"/>
    </location>
</feature>
<reference evidence="16" key="2">
    <citation type="journal article" date="2024" name="Plant">
        <title>Genomic evolution and insights into agronomic trait innovations of Sesamum species.</title>
        <authorList>
            <person name="Miao H."/>
            <person name="Wang L."/>
            <person name="Qu L."/>
            <person name="Liu H."/>
            <person name="Sun Y."/>
            <person name="Le M."/>
            <person name="Wang Q."/>
            <person name="Wei S."/>
            <person name="Zheng Y."/>
            <person name="Lin W."/>
            <person name="Duan Y."/>
            <person name="Cao H."/>
            <person name="Xiong S."/>
            <person name="Wang X."/>
            <person name="Wei L."/>
            <person name="Li C."/>
            <person name="Ma Q."/>
            <person name="Ju M."/>
            <person name="Zhao R."/>
            <person name="Li G."/>
            <person name="Mu C."/>
            <person name="Tian Q."/>
            <person name="Mei H."/>
            <person name="Zhang T."/>
            <person name="Gao T."/>
            <person name="Zhang H."/>
        </authorList>
    </citation>
    <scope>NUCLEOTIDE SEQUENCE</scope>
    <source>
        <strain evidence="16">G02</strain>
    </source>
</reference>
<dbReference type="EC" id="1.4.3.-" evidence="11"/>
<comment type="cofactor">
    <cofactor evidence="11">
        <name>Cu cation</name>
        <dbReference type="ChEBI" id="CHEBI:23378"/>
    </cofactor>
    <text evidence="11">Contains 1 topaquinone per subunit.</text>
</comment>
<evidence type="ECO:0000256" key="7">
    <source>
        <dbReference type="ARBA" id="ARBA00023008"/>
    </source>
</evidence>
<reference evidence="16" key="1">
    <citation type="submission" date="2020-06" db="EMBL/GenBank/DDBJ databases">
        <authorList>
            <person name="Li T."/>
            <person name="Hu X."/>
            <person name="Zhang T."/>
            <person name="Song X."/>
            <person name="Zhang H."/>
            <person name="Dai N."/>
            <person name="Sheng W."/>
            <person name="Hou X."/>
            <person name="Wei L."/>
        </authorList>
    </citation>
    <scope>NUCLEOTIDE SEQUENCE</scope>
    <source>
        <strain evidence="16">G02</strain>
        <tissue evidence="16">Leaf</tissue>
    </source>
</reference>
<keyword evidence="12" id="KW-0732">Signal</keyword>
<comment type="cofactor">
    <cofactor evidence="1">
        <name>Cu cation</name>
        <dbReference type="ChEBI" id="CHEBI:23378"/>
    </cofactor>
</comment>
<dbReference type="Gene3D" id="2.70.98.20">
    <property type="entry name" value="Copper amine oxidase, catalytic domain"/>
    <property type="match status" value="2"/>
</dbReference>
<keyword evidence="5 9" id="KW-0801">TPQ</keyword>
<dbReference type="EMBL" id="JACGWJ010000006">
    <property type="protein sequence ID" value="KAL0414527.1"/>
    <property type="molecule type" value="Genomic_DNA"/>
</dbReference>
<evidence type="ECO:0000256" key="9">
    <source>
        <dbReference type="PIRSR" id="PIRSR600269-50"/>
    </source>
</evidence>
<dbReference type="InterPro" id="IPR000269">
    <property type="entry name" value="Cu_amine_oxidase"/>
</dbReference>
<keyword evidence="6 11" id="KW-0560">Oxidoreductase</keyword>
<evidence type="ECO:0000256" key="4">
    <source>
        <dbReference type="ARBA" id="ARBA00022723"/>
    </source>
</evidence>
<dbReference type="InterPro" id="IPR049947">
    <property type="entry name" value="Cu_Am_Ox_Cu-bd"/>
</dbReference>
<comment type="similarity">
    <text evidence="2 11">Belongs to the copper/topaquinone oxidase family.</text>
</comment>
<evidence type="ECO:0000256" key="12">
    <source>
        <dbReference type="SAM" id="SignalP"/>
    </source>
</evidence>
<evidence type="ECO:0000256" key="6">
    <source>
        <dbReference type="ARBA" id="ARBA00023002"/>
    </source>
</evidence>